<reference evidence="7 8" key="1">
    <citation type="submission" date="2020-10" db="EMBL/GenBank/DDBJ databases">
        <title>Sequencing the genomes of 1000 actinobacteria strains.</title>
        <authorList>
            <person name="Klenk H.-P."/>
        </authorList>
    </citation>
    <scope>NUCLEOTIDE SEQUENCE [LARGE SCALE GENOMIC DNA]</scope>
    <source>
        <strain evidence="7 8">DSM 44653</strain>
    </source>
</reference>
<keyword evidence="3" id="KW-0285">Flavoprotein</keyword>
<dbReference type="InterPro" id="IPR006094">
    <property type="entry name" value="Oxid_FAD_bind_N"/>
</dbReference>
<dbReference type="InterPro" id="IPR012951">
    <property type="entry name" value="BBE"/>
</dbReference>
<dbReference type="Gene3D" id="3.30.465.10">
    <property type="match status" value="1"/>
</dbReference>
<dbReference type="SUPFAM" id="SSF56176">
    <property type="entry name" value="FAD-binding/transporter-associated domain-like"/>
    <property type="match status" value="1"/>
</dbReference>
<dbReference type="PROSITE" id="PS51387">
    <property type="entry name" value="FAD_PCMH"/>
    <property type="match status" value="1"/>
</dbReference>
<keyword evidence="4" id="KW-0274">FAD</keyword>
<accession>A0ABR9I4S2</accession>
<feature type="domain" description="FAD-binding PCMH-type" evidence="6">
    <location>
        <begin position="35"/>
        <end position="205"/>
    </location>
</feature>
<dbReference type="InterPro" id="IPR016166">
    <property type="entry name" value="FAD-bd_PCMH"/>
</dbReference>
<dbReference type="Pfam" id="PF08031">
    <property type="entry name" value="BBE"/>
    <property type="match status" value="1"/>
</dbReference>
<dbReference type="Gene3D" id="3.40.462.20">
    <property type="match status" value="1"/>
</dbReference>
<keyword evidence="5" id="KW-0560">Oxidoreductase</keyword>
<keyword evidence="8" id="KW-1185">Reference proteome</keyword>
<evidence type="ECO:0000256" key="4">
    <source>
        <dbReference type="ARBA" id="ARBA00022827"/>
    </source>
</evidence>
<sequence length="459" mass="48605">MTQPNTAGLAEAVQGRVFVPGDAGYAEECASFNPIHPLTPAVVVAAETVDDVRHAVDFARESSLPIAVKATAHQVVNPAEGALLITTTRLGEVTVDVERRTVRAGGGARWQHVLDETTKAGLAPVAGSSPVVGVVGYTLGGGLSPVLGRSHGYAADHVRRIEIVTADGAFRVASAESEPGLFWALRGGIGNFGVVTAVEFDVFPYTRFYGGGLYFPGEDLSAVLRTWQEWAPTLPEQATTSVMIQRLPPLPELPAPLRGAFVVHLRFAHLGTPQEAEALLAPMRAAAPVVLDLIGDKPFSAMAEIHLDPTDPVPHFSGGVSLGELTAETVGTLVRLTGPGADCPLLGVEIRSLGGAFDREPVTPNAVPSRGVPFTVYALGIGGPADMARMEAYFSRLLEALAPWTLDRRAPTFLVERDASPEGVRAAYGDELHDRLASVKKTYDPANVFRFNHNIPPAT</sequence>
<evidence type="ECO:0000256" key="1">
    <source>
        <dbReference type="ARBA" id="ARBA00001974"/>
    </source>
</evidence>
<dbReference type="Proteomes" id="UP000631670">
    <property type="component" value="Unassembled WGS sequence"/>
</dbReference>
<evidence type="ECO:0000256" key="5">
    <source>
        <dbReference type="ARBA" id="ARBA00023002"/>
    </source>
</evidence>
<evidence type="ECO:0000259" key="6">
    <source>
        <dbReference type="PROSITE" id="PS51387"/>
    </source>
</evidence>
<evidence type="ECO:0000256" key="2">
    <source>
        <dbReference type="ARBA" id="ARBA00005466"/>
    </source>
</evidence>
<evidence type="ECO:0000313" key="8">
    <source>
        <dbReference type="Proteomes" id="UP000631670"/>
    </source>
</evidence>
<dbReference type="RefSeq" id="WP_086855818.1">
    <property type="nucleotide sequence ID" value="NZ_JADBEG010000001.1"/>
</dbReference>
<dbReference type="PANTHER" id="PTHR42973">
    <property type="entry name" value="BINDING OXIDOREDUCTASE, PUTATIVE (AFU_ORTHOLOGUE AFUA_1G17690)-RELATED"/>
    <property type="match status" value="1"/>
</dbReference>
<name>A0ABR9I4S2_9PSEU</name>
<protein>
    <submittedName>
        <fullName evidence="7">FAD/FMN-containing dehydrogenase</fullName>
    </submittedName>
</protein>
<dbReference type="EMBL" id="JADBEG010000001">
    <property type="protein sequence ID" value="MBE1498174.1"/>
    <property type="molecule type" value="Genomic_DNA"/>
</dbReference>
<proteinExistence type="inferred from homology"/>
<dbReference type="InterPro" id="IPR036318">
    <property type="entry name" value="FAD-bd_PCMH-like_sf"/>
</dbReference>
<dbReference type="Gene3D" id="3.30.43.10">
    <property type="entry name" value="Uridine Diphospho-n-acetylenolpyruvylglucosamine Reductase, domain 2"/>
    <property type="match status" value="1"/>
</dbReference>
<evidence type="ECO:0000313" key="7">
    <source>
        <dbReference type="EMBL" id="MBE1498174.1"/>
    </source>
</evidence>
<comment type="cofactor">
    <cofactor evidence="1">
        <name>FAD</name>
        <dbReference type="ChEBI" id="CHEBI:57692"/>
    </cofactor>
</comment>
<comment type="similarity">
    <text evidence="2">Belongs to the oxygen-dependent FAD-linked oxidoreductase family.</text>
</comment>
<dbReference type="InterPro" id="IPR050416">
    <property type="entry name" value="FAD-linked_Oxidoreductase"/>
</dbReference>
<evidence type="ECO:0000256" key="3">
    <source>
        <dbReference type="ARBA" id="ARBA00022630"/>
    </source>
</evidence>
<dbReference type="Pfam" id="PF01565">
    <property type="entry name" value="FAD_binding_4"/>
    <property type="match status" value="1"/>
</dbReference>
<dbReference type="PANTHER" id="PTHR42973:SF39">
    <property type="entry name" value="FAD-BINDING PCMH-TYPE DOMAIN-CONTAINING PROTEIN"/>
    <property type="match status" value="1"/>
</dbReference>
<dbReference type="InterPro" id="IPR016169">
    <property type="entry name" value="FAD-bd_PCMH_sub2"/>
</dbReference>
<dbReference type="InterPro" id="IPR016167">
    <property type="entry name" value="FAD-bd_PCMH_sub1"/>
</dbReference>
<comment type="caution">
    <text evidence="7">The sequence shown here is derived from an EMBL/GenBank/DDBJ whole genome shotgun (WGS) entry which is preliminary data.</text>
</comment>
<gene>
    <name evidence="7" type="ORF">H4696_005274</name>
</gene>
<organism evidence="7 8">
    <name type="scientific">Amycolatopsis lexingtonensis</name>
    <dbReference type="NCBI Taxonomy" id="218822"/>
    <lineage>
        <taxon>Bacteria</taxon>
        <taxon>Bacillati</taxon>
        <taxon>Actinomycetota</taxon>
        <taxon>Actinomycetes</taxon>
        <taxon>Pseudonocardiales</taxon>
        <taxon>Pseudonocardiaceae</taxon>
        <taxon>Amycolatopsis</taxon>
    </lineage>
</organism>